<organism evidence="1 2">
    <name type="scientific">Penicillium camemberti (strain FM 013)</name>
    <dbReference type="NCBI Taxonomy" id="1429867"/>
    <lineage>
        <taxon>Eukaryota</taxon>
        <taxon>Fungi</taxon>
        <taxon>Dikarya</taxon>
        <taxon>Ascomycota</taxon>
        <taxon>Pezizomycotina</taxon>
        <taxon>Eurotiomycetes</taxon>
        <taxon>Eurotiomycetidae</taxon>
        <taxon>Eurotiales</taxon>
        <taxon>Aspergillaceae</taxon>
        <taxon>Penicillium</taxon>
    </lineage>
</organism>
<name>A0A0G4NU79_PENC3</name>
<gene>
    <name evidence="1" type="ORF">PCAMFM013_S001g000601</name>
</gene>
<dbReference type="EMBL" id="HG793134">
    <property type="protein sequence ID" value="CRL17641.1"/>
    <property type="molecule type" value="Genomic_DNA"/>
</dbReference>
<evidence type="ECO:0000313" key="1">
    <source>
        <dbReference type="EMBL" id="CRL17641.1"/>
    </source>
</evidence>
<protein>
    <submittedName>
        <fullName evidence="1">Str. FM013</fullName>
    </submittedName>
</protein>
<dbReference type="AlphaFoldDB" id="A0A0G4NU79"/>
<evidence type="ECO:0000313" key="2">
    <source>
        <dbReference type="Proteomes" id="UP000053732"/>
    </source>
</evidence>
<sequence>MGFPDKPPGVVGSVPRYFSPPFIRPVQMTNGCG</sequence>
<accession>A0A0G4NU79</accession>
<dbReference type="Proteomes" id="UP000053732">
    <property type="component" value="Unassembled WGS sequence"/>
</dbReference>
<proteinExistence type="predicted"/>
<keyword evidence="2" id="KW-1185">Reference proteome</keyword>
<reference evidence="1 2" key="1">
    <citation type="journal article" date="2014" name="Nat. Commun.">
        <title>Multiple recent horizontal transfers of a large genomic region in cheese making fungi.</title>
        <authorList>
            <person name="Cheeseman K."/>
            <person name="Ropars J."/>
            <person name="Renault P."/>
            <person name="Dupont J."/>
            <person name="Gouzy J."/>
            <person name="Branca A."/>
            <person name="Abraham A.L."/>
            <person name="Ceppi M."/>
            <person name="Conseiller E."/>
            <person name="Debuchy R."/>
            <person name="Malagnac F."/>
            <person name="Goarin A."/>
            <person name="Silar P."/>
            <person name="Lacoste S."/>
            <person name="Sallet E."/>
            <person name="Bensimon A."/>
            <person name="Giraud T."/>
            <person name="Brygoo Y."/>
        </authorList>
    </citation>
    <scope>NUCLEOTIDE SEQUENCE [LARGE SCALE GENOMIC DNA]</scope>
    <source>
        <strain evidence="2">FM 013</strain>
    </source>
</reference>